<dbReference type="EC" id="2.7.13.3" evidence="3"/>
<evidence type="ECO:0000256" key="6">
    <source>
        <dbReference type="ARBA" id="ARBA00022777"/>
    </source>
</evidence>
<dbReference type="KEGG" id="bpro:PMF13cell1_03869"/>
<dbReference type="PANTHER" id="PTHR45453">
    <property type="entry name" value="PHOSPHATE REGULON SENSOR PROTEIN PHOR"/>
    <property type="match status" value="1"/>
</dbReference>
<keyword evidence="8" id="KW-0175">Coiled coil</keyword>
<dbReference type="SUPFAM" id="SSF47384">
    <property type="entry name" value="Homodimeric domain of signal transducing histidine kinase"/>
    <property type="match status" value="1"/>
</dbReference>
<keyword evidence="9" id="KW-1133">Transmembrane helix</keyword>
<dbReference type="GO" id="GO:0016036">
    <property type="term" value="P:cellular response to phosphate starvation"/>
    <property type="evidence" value="ECO:0007669"/>
    <property type="project" value="TreeGrafter"/>
</dbReference>
<dbReference type="GO" id="GO:0004721">
    <property type="term" value="F:phosphoprotein phosphatase activity"/>
    <property type="evidence" value="ECO:0007669"/>
    <property type="project" value="TreeGrafter"/>
</dbReference>
<feature type="transmembrane region" description="Helical" evidence="9">
    <location>
        <begin position="9"/>
        <end position="31"/>
    </location>
</feature>
<dbReference type="RefSeq" id="WP_130181763.1">
    <property type="nucleotide sequence ID" value="NZ_CP035945.1"/>
</dbReference>
<name>A0A4P6M467_9FIRM</name>
<keyword evidence="7" id="KW-0902">Two-component regulatory system</keyword>
<organism evidence="11 12">
    <name type="scientific">Blautia producta</name>
    <dbReference type="NCBI Taxonomy" id="33035"/>
    <lineage>
        <taxon>Bacteria</taxon>
        <taxon>Bacillati</taxon>
        <taxon>Bacillota</taxon>
        <taxon>Clostridia</taxon>
        <taxon>Lachnospirales</taxon>
        <taxon>Lachnospiraceae</taxon>
        <taxon>Blautia</taxon>
    </lineage>
</organism>
<keyword evidence="5 11" id="KW-0808">Transferase</keyword>
<evidence type="ECO:0000256" key="8">
    <source>
        <dbReference type="SAM" id="Coils"/>
    </source>
</evidence>
<feature type="transmembrane region" description="Helical" evidence="9">
    <location>
        <begin position="95"/>
        <end position="119"/>
    </location>
</feature>
<dbReference type="SMART" id="SM00387">
    <property type="entry name" value="HATPase_c"/>
    <property type="match status" value="1"/>
</dbReference>
<dbReference type="AlphaFoldDB" id="A0A4P6M467"/>
<evidence type="ECO:0000256" key="7">
    <source>
        <dbReference type="ARBA" id="ARBA00023012"/>
    </source>
</evidence>
<dbReference type="SUPFAM" id="SSF55874">
    <property type="entry name" value="ATPase domain of HSP90 chaperone/DNA topoisomerase II/histidine kinase"/>
    <property type="match status" value="1"/>
</dbReference>
<dbReference type="PRINTS" id="PR00344">
    <property type="entry name" value="BCTRLSENSOR"/>
</dbReference>
<evidence type="ECO:0000256" key="2">
    <source>
        <dbReference type="ARBA" id="ARBA00004370"/>
    </source>
</evidence>
<feature type="coiled-coil region" evidence="8">
    <location>
        <begin position="131"/>
        <end position="158"/>
    </location>
</feature>
<evidence type="ECO:0000256" key="5">
    <source>
        <dbReference type="ARBA" id="ARBA00022679"/>
    </source>
</evidence>
<keyword evidence="9" id="KW-0472">Membrane</keyword>
<dbReference type="EMBL" id="CP035945">
    <property type="protein sequence ID" value="QBE98303.1"/>
    <property type="molecule type" value="Genomic_DNA"/>
</dbReference>
<dbReference type="GO" id="GO:0005886">
    <property type="term" value="C:plasma membrane"/>
    <property type="evidence" value="ECO:0007669"/>
    <property type="project" value="TreeGrafter"/>
</dbReference>
<keyword evidence="6 11" id="KW-0418">Kinase</keyword>
<feature type="domain" description="Histidine kinase" evidence="10">
    <location>
        <begin position="165"/>
        <end position="380"/>
    </location>
</feature>
<protein>
    <recommendedName>
        <fullName evidence="3">histidine kinase</fullName>
        <ecNumber evidence="3">2.7.13.3</ecNumber>
    </recommendedName>
</protein>
<gene>
    <name evidence="11" type="primary">resE_8</name>
    <name evidence="11" type="ORF">PMF13cell1_03869</name>
</gene>
<sequence length="386" mass="43620">MDKGRNKRIAVFMGLLALLLFGIIYTAFQWINTVHMENDMLLGRLILAKPETKGEYVSAVEGRSEFDSNEALAAGRAVKAEYGYSGRYAAASPSIASFLPVLLLSALFFALLLSFLILYQKKLQSQAEFRIFRLEDQAAQLTQENRLLQSRIERETAETKTLVTDISHQLKTPLASLKMCYEIADTSSFTKEEQHSFLMQGKNEVIKLENLTKSLIQLSRLETNMILLEPVKASLKKTLQSAVNSVYMKAFQKNITLSVNEFQDEEVMQDPRWTQEALVNILDNAVKYSSPQSAVEIRVEPMVSYFLIEIEDQGMGIPKEERNQVFKRFYRGKSSAVQEIDGSGVGLYLTRKILEEQGGSICVKSGRRGCLFQIVYPKTGYGIQQN</sequence>
<keyword evidence="9" id="KW-0812">Transmembrane</keyword>
<evidence type="ECO:0000313" key="12">
    <source>
        <dbReference type="Proteomes" id="UP000289794"/>
    </source>
</evidence>
<keyword evidence="4" id="KW-0597">Phosphoprotein</keyword>
<accession>A0A4P6M467</accession>
<proteinExistence type="predicted"/>
<dbReference type="InterPro" id="IPR005467">
    <property type="entry name" value="His_kinase_dom"/>
</dbReference>
<evidence type="ECO:0000259" key="10">
    <source>
        <dbReference type="PROSITE" id="PS50109"/>
    </source>
</evidence>
<evidence type="ECO:0000256" key="1">
    <source>
        <dbReference type="ARBA" id="ARBA00000085"/>
    </source>
</evidence>
<evidence type="ECO:0000256" key="3">
    <source>
        <dbReference type="ARBA" id="ARBA00012438"/>
    </source>
</evidence>
<dbReference type="PANTHER" id="PTHR45453:SF1">
    <property type="entry name" value="PHOSPHATE REGULON SENSOR PROTEIN PHOR"/>
    <property type="match status" value="1"/>
</dbReference>
<dbReference type="InterPro" id="IPR036890">
    <property type="entry name" value="HATPase_C_sf"/>
</dbReference>
<dbReference type="InterPro" id="IPR036097">
    <property type="entry name" value="HisK_dim/P_sf"/>
</dbReference>
<evidence type="ECO:0000256" key="9">
    <source>
        <dbReference type="SAM" id="Phobius"/>
    </source>
</evidence>
<dbReference type="Gene3D" id="3.30.565.10">
    <property type="entry name" value="Histidine kinase-like ATPase, C-terminal domain"/>
    <property type="match status" value="1"/>
</dbReference>
<dbReference type="InterPro" id="IPR050351">
    <property type="entry name" value="BphY/WalK/GraS-like"/>
</dbReference>
<dbReference type="GO" id="GO:0000155">
    <property type="term" value="F:phosphorelay sensor kinase activity"/>
    <property type="evidence" value="ECO:0007669"/>
    <property type="project" value="InterPro"/>
</dbReference>
<dbReference type="InterPro" id="IPR003594">
    <property type="entry name" value="HATPase_dom"/>
</dbReference>
<dbReference type="Gene3D" id="1.10.287.130">
    <property type="match status" value="1"/>
</dbReference>
<comment type="subcellular location">
    <subcellularLocation>
        <location evidence="2">Membrane</location>
    </subcellularLocation>
</comment>
<dbReference type="InterPro" id="IPR004358">
    <property type="entry name" value="Sig_transdc_His_kin-like_C"/>
</dbReference>
<dbReference type="Pfam" id="PF00512">
    <property type="entry name" value="HisKA"/>
    <property type="match status" value="1"/>
</dbReference>
<dbReference type="Pfam" id="PF02518">
    <property type="entry name" value="HATPase_c"/>
    <property type="match status" value="1"/>
</dbReference>
<reference evidence="11 12" key="1">
    <citation type="submission" date="2019-01" db="EMBL/GenBank/DDBJ databases">
        <title>PMF-metabolizing Aryl O-demethylase.</title>
        <authorList>
            <person name="Kim M."/>
        </authorList>
    </citation>
    <scope>NUCLEOTIDE SEQUENCE [LARGE SCALE GENOMIC DNA]</scope>
    <source>
        <strain evidence="11 12">PMF1</strain>
    </source>
</reference>
<dbReference type="Proteomes" id="UP000289794">
    <property type="component" value="Chromosome"/>
</dbReference>
<dbReference type="InterPro" id="IPR003661">
    <property type="entry name" value="HisK_dim/P_dom"/>
</dbReference>
<dbReference type="CDD" id="cd00082">
    <property type="entry name" value="HisKA"/>
    <property type="match status" value="1"/>
</dbReference>
<evidence type="ECO:0000313" key="11">
    <source>
        <dbReference type="EMBL" id="QBE98303.1"/>
    </source>
</evidence>
<dbReference type="PROSITE" id="PS50109">
    <property type="entry name" value="HIS_KIN"/>
    <property type="match status" value="1"/>
</dbReference>
<dbReference type="SMART" id="SM00388">
    <property type="entry name" value="HisKA"/>
    <property type="match status" value="1"/>
</dbReference>
<evidence type="ECO:0000256" key="4">
    <source>
        <dbReference type="ARBA" id="ARBA00022553"/>
    </source>
</evidence>
<comment type="catalytic activity">
    <reaction evidence="1">
        <text>ATP + protein L-histidine = ADP + protein N-phospho-L-histidine.</text>
        <dbReference type="EC" id="2.7.13.3"/>
    </reaction>
</comment>
<dbReference type="CDD" id="cd00075">
    <property type="entry name" value="HATPase"/>
    <property type="match status" value="1"/>
</dbReference>